<dbReference type="InterPro" id="IPR014030">
    <property type="entry name" value="Ketoacyl_synth_N"/>
</dbReference>
<comment type="caution">
    <text evidence="3">The sequence shown here is derived from an EMBL/GenBank/DDBJ whole genome shotgun (WGS) entry which is preliminary data.</text>
</comment>
<keyword evidence="4" id="KW-1185">Reference proteome</keyword>
<name>A0A919F404_9ACTN</name>
<keyword evidence="1" id="KW-0808">Transferase</keyword>
<reference evidence="4" key="1">
    <citation type="journal article" date="2019" name="Int. J. Syst. Evol. Microbiol.">
        <title>The Global Catalogue of Microorganisms (GCM) 10K type strain sequencing project: providing services to taxonomists for standard genome sequencing and annotation.</title>
        <authorList>
            <consortium name="The Broad Institute Genomics Platform"/>
            <consortium name="The Broad Institute Genome Sequencing Center for Infectious Disease"/>
            <person name="Wu L."/>
            <person name="Ma J."/>
        </authorList>
    </citation>
    <scope>NUCLEOTIDE SEQUENCE [LARGE SCALE GENOMIC DNA]</scope>
    <source>
        <strain evidence="4">JCM 4253</strain>
    </source>
</reference>
<dbReference type="GO" id="GO:0006633">
    <property type="term" value="P:fatty acid biosynthetic process"/>
    <property type="evidence" value="ECO:0007669"/>
    <property type="project" value="TreeGrafter"/>
</dbReference>
<protein>
    <submittedName>
        <fullName evidence="3">3-oxoacyl-ACP synthase</fullName>
    </submittedName>
</protein>
<sequence>MEKAVTALATGKLPPVISGWSAVSSYGIGRDSFAEGVRTGRSTATALTDEQWNGPDERACLVPGFSVREALGRKGTRSMDRVTGLAVTAVGRLLGEDSAHSGEPVPDGSRVGLVLGTNTGSAQSMMDFTRDTFTQDKPFHVDPSRFPNTVMNCAAGQCAIWYGLKGPNLTVAAGRASGLQALNYGRRLLTSGRARSVLCGAAEEYSDARSWLEHHTRGAQEHPALLGEGCAMVRLVPGEAVADGGGLADLLRVETAVAGEQDVSGPLTRCVERALGRVGVDPAQVWAVAPSTPEGAGATAERDVLRRLFPDGPRWLSQRELIGDTSAASAAFQIVSVLALAQDDPAASGRVAVITSVDRDGAVAVALLRLR</sequence>
<dbReference type="RefSeq" id="WP_229900909.1">
    <property type="nucleotide sequence ID" value="NZ_BNBF01000049.1"/>
</dbReference>
<dbReference type="InterPro" id="IPR000794">
    <property type="entry name" value="Beta-ketoacyl_synthase"/>
</dbReference>
<dbReference type="PANTHER" id="PTHR11712:SF336">
    <property type="entry name" value="3-OXOACYL-[ACYL-CARRIER-PROTEIN] SYNTHASE, MITOCHONDRIAL"/>
    <property type="match status" value="1"/>
</dbReference>
<dbReference type="Pfam" id="PF00109">
    <property type="entry name" value="ketoacyl-synt"/>
    <property type="match status" value="1"/>
</dbReference>
<dbReference type="SUPFAM" id="SSF53901">
    <property type="entry name" value="Thiolase-like"/>
    <property type="match status" value="2"/>
</dbReference>
<proteinExistence type="predicted"/>
<dbReference type="GO" id="GO:0004315">
    <property type="term" value="F:3-oxoacyl-[acyl-carrier-protein] synthase activity"/>
    <property type="evidence" value="ECO:0007669"/>
    <property type="project" value="TreeGrafter"/>
</dbReference>
<dbReference type="Proteomes" id="UP000619355">
    <property type="component" value="Unassembled WGS sequence"/>
</dbReference>
<dbReference type="InterPro" id="IPR016039">
    <property type="entry name" value="Thiolase-like"/>
</dbReference>
<gene>
    <name evidence="3" type="primary">fabF</name>
    <name evidence="3" type="ORF">GCM10018980_76540</name>
</gene>
<dbReference type="PANTHER" id="PTHR11712">
    <property type="entry name" value="POLYKETIDE SYNTHASE-RELATED"/>
    <property type="match status" value="1"/>
</dbReference>
<evidence type="ECO:0000256" key="1">
    <source>
        <dbReference type="ARBA" id="ARBA00022679"/>
    </source>
</evidence>
<evidence type="ECO:0000259" key="2">
    <source>
        <dbReference type="Pfam" id="PF00109"/>
    </source>
</evidence>
<feature type="domain" description="Beta-ketoacyl synthase-like N-terminal" evidence="2">
    <location>
        <begin position="16"/>
        <end position="212"/>
    </location>
</feature>
<dbReference type="AlphaFoldDB" id="A0A919F404"/>
<accession>A0A919F404</accession>
<organism evidence="3 4">
    <name type="scientific">Streptomyces capoamus</name>
    <dbReference type="NCBI Taxonomy" id="68183"/>
    <lineage>
        <taxon>Bacteria</taxon>
        <taxon>Bacillati</taxon>
        <taxon>Actinomycetota</taxon>
        <taxon>Actinomycetes</taxon>
        <taxon>Kitasatosporales</taxon>
        <taxon>Streptomycetaceae</taxon>
        <taxon>Streptomyces</taxon>
    </lineage>
</organism>
<evidence type="ECO:0000313" key="4">
    <source>
        <dbReference type="Proteomes" id="UP000619355"/>
    </source>
</evidence>
<dbReference type="EMBL" id="BNBF01000049">
    <property type="protein sequence ID" value="GHG77940.1"/>
    <property type="molecule type" value="Genomic_DNA"/>
</dbReference>
<dbReference type="Gene3D" id="3.40.47.10">
    <property type="match status" value="1"/>
</dbReference>
<evidence type="ECO:0000313" key="3">
    <source>
        <dbReference type="EMBL" id="GHG77940.1"/>
    </source>
</evidence>